<evidence type="ECO:0000256" key="1">
    <source>
        <dbReference type="SAM" id="MobiDB-lite"/>
    </source>
</evidence>
<evidence type="ECO:0000313" key="3">
    <source>
        <dbReference type="Proteomes" id="UP001303115"/>
    </source>
</evidence>
<keyword evidence="3" id="KW-1185">Reference proteome</keyword>
<organism evidence="2 3">
    <name type="scientific">Parachaetomium inaequale</name>
    <dbReference type="NCBI Taxonomy" id="2588326"/>
    <lineage>
        <taxon>Eukaryota</taxon>
        <taxon>Fungi</taxon>
        <taxon>Dikarya</taxon>
        <taxon>Ascomycota</taxon>
        <taxon>Pezizomycotina</taxon>
        <taxon>Sordariomycetes</taxon>
        <taxon>Sordariomycetidae</taxon>
        <taxon>Sordariales</taxon>
        <taxon>Chaetomiaceae</taxon>
        <taxon>Parachaetomium</taxon>
    </lineage>
</organism>
<protein>
    <submittedName>
        <fullName evidence="2">Uncharacterized protein</fullName>
    </submittedName>
</protein>
<reference evidence="3" key="1">
    <citation type="journal article" date="2023" name="Mol. Phylogenet. Evol.">
        <title>Genome-scale phylogeny and comparative genomics of the fungal order Sordariales.</title>
        <authorList>
            <person name="Hensen N."/>
            <person name="Bonometti L."/>
            <person name="Westerberg I."/>
            <person name="Brannstrom I.O."/>
            <person name="Guillou S."/>
            <person name="Cros-Aarteil S."/>
            <person name="Calhoun S."/>
            <person name="Haridas S."/>
            <person name="Kuo A."/>
            <person name="Mondo S."/>
            <person name="Pangilinan J."/>
            <person name="Riley R."/>
            <person name="LaButti K."/>
            <person name="Andreopoulos B."/>
            <person name="Lipzen A."/>
            <person name="Chen C."/>
            <person name="Yan M."/>
            <person name="Daum C."/>
            <person name="Ng V."/>
            <person name="Clum A."/>
            <person name="Steindorff A."/>
            <person name="Ohm R.A."/>
            <person name="Martin F."/>
            <person name="Silar P."/>
            <person name="Natvig D.O."/>
            <person name="Lalanne C."/>
            <person name="Gautier V."/>
            <person name="Ament-Velasquez S.L."/>
            <person name="Kruys A."/>
            <person name="Hutchinson M.I."/>
            <person name="Powell A.J."/>
            <person name="Barry K."/>
            <person name="Miller A.N."/>
            <person name="Grigoriev I.V."/>
            <person name="Debuchy R."/>
            <person name="Gladieux P."/>
            <person name="Hiltunen Thoren M."/>
            <person name="Johannesson H."/>
        </authorList>
    </citation>
    <scope>NUCLEOTIDE SEQUENCE [LARGE SCALE GENOMIC DNA]</scope>
    <source>
        <strain evidence="3">CBS 284.82</strain>
    </source>
</reference>
<feature type="compositionally biased region" description="Basic and acidic residues" evidence="1">
    <location>
        <begin position="95"/>
        <end position="104"/>
    </location>
</feature>
<feature type="region of interest" description="Disordered" evidence="1">
    <location>
        <begin position="78"/>
        <end position="104"/>
    </location>
</feature>
<dbReference type="AlphaFoldDB" id="A0AAN6P6S9"/>
<dbReference type="EMBL" id="MU854574">
    <property type="protein sequence ID" value="KAK4032809.1"/>
    <property type="molecule type" value="Genomic_DNA"/>
</dbReference>
<dbReference type="Proteomes" id="UP001303115">
    <property type="component" value="Unassembled WGS sequence"/>
</dbReference>
<accession>A0AAN6P6S9</accession>
<sequence>MAGCLKALGFWRKKSKSDSATGITEKPRARHAPSSIHNSEKPPLEVQHVQVAPASRGVPIRPTVNPVYSAYSTPVDTRWADPATSTKAPYYSVDDGTKRKDEGLVDPEEAARRMKAEQEEQERLDFFQMM</sequence>
<feature type="region of interest" description="Disordered" evidence="1">
    <location>
        <begin position="13"/>
        <end position="43"/>
    </location>
</feature>
<proteinExistence type="predicted"/>
<comment type="caution">
    <text evidence="2">The sequence shown here is derived from an EMBL/GenBank/DDBJ whole genome shotgun (WGS) entry which is preliminary data.</text>
</comment>
<gene>
    <name evidence="2" type="ORF">C8A01DRAFT_50492</name>
</gene>
<evidence type="ECO:0000313" key="2">
    <source>
        <dbReference type="EMBL" id="KAK4032809.1"/>
    </source>
</evidence>
<name>A0AAN6P6S9_9PEZI</name>